<dbReference type="SMART" id="SM00257">
    <property type="entry name" value="LysM"/>
    <property type="match status" value="1"/>
</dbReference>
<evidence type="ECO:0000313" key="3">
    <source>
        <dbReference type="EMBL" id="CAB4607827.1"/>
    </source>
</evidence>
<dbReference type="Pfam" id="PF01476">
    <property type="entry name" value="LysM"/>
    <property type="match status" value="1"/>
</dbReference>
<evidence type="ECO:0000259" key="1">
    <source>
        <dbReference type="SMART" id="SM00257"/>
    </source>
</evidence>
<dbReference type="Gene3D" id="3.10.350.10">
    <property type="entry name" value="LysM domain"/>
    <property type="match status" value="1"/>
</dbReference>
<gene>
    <name evidence="2" type="ORF">UFOPK1410_00265</name>
    <name evidence="3" type="ORF">UFOPK1855_00232</name>
</gene>
<dbReference type="EMBL" id="CAEZSH010000017">
    <property type="protein sequence ID" value="CAB4533248.1"/>
    <property type="molecule type" value="Genomic_DNA"/>
</dbReference>
<reference evidence="3" key="1">
    <citation type="submission" date="2020-05" db="EMBL/GenBank/DDBJ databases">
        <authorList>
            <person name="Chiriac C."/>
            <person name="Salcher M."/>
            <person name="Ghai R."/>
            <person name="Kavagutti S V."/>
        </authorList>
    </citation>
    <scope>NUCLEOTIDE SEQUENCE</scope>
</reference>
<sequence>MSSQITRVATVSQATYRRRRMVVALFLATAVTLSASLFSGLSAQATSESSTAKFDYVTVTAGTTLWGLAQIHAGDQEPREWIAELVSLNALQDATLQPGQQLALPTN</sequence>
<evidence type="ECO:0000313" key="2">
    <source>
        <dbReference type="EMBL" id="CAB4533248.1"/>
    </source>
</evidence>
<feature type="domain" description="LysM" evidence="1">
    <location>
        <begin position="56"/>
        <end position="105"/>
    </location>
</feature>
<proteinExistence type="predicted"/>
<dbReference type="InterPro" id="IPR018392">
    <property type="entry name" value="LysM"/>
</dbReference>
<dbReference type="InterPro" id="IPR036779">
    <property type="entry name" value="LysM_dom_sf"/>
</dbReference>
<accession>A0A6J6H2A1</accession>
<organism evidence="3">
    <name type="scientific">freshwater metagenome</name>
    <dbReference type="NCBI Taxonomy" id="449393"/>
    <lineage>
        <taxon>unclassified sequences</taxon>
        <taxon>metagenomes</taxon>
        <taxon>ecological metagenomes</taxon>
    </lineage>
</organism>
<dbReference type="EMBL" id="CAEZUW010000020">
    <property type="protein sequence ID" value="CAB4607827.1"/>
    <property type="molecule type" value="Genomic_DNA"/>
</dbReference>
<dbReference type="AlphaFoldDB" id="A0A6J6H2A1"/>
<name>A0A6J6H2A1_9ZZZZ</name>
<protein>
    <submittedName>
        <fullName evidence="3">Unannotated protein</fullName>
    </submittedName>
</protein>